<dbReference type="OMA" id="ARDQTFE"/>
<gene>
    <name evidence="2" type="ORF">SPRG_08390</name>
</gene>
<dbReference type="AlphaFoldDB" id="A0A067CHM7"/>
<dbReference type="InterPro" id="IPR000719">
    <property type="entry name" value="Prot_kinase_dom"/>
</dbReference>
<dbReference type="PIRSF" id="PIRSF000654">
    <property type="entry name" value="Integrin-linked_kinase"/>
    <property type="match status" value="1"/>
</dbReference>
<reference evidence="2 3" key="1">
    <citation type="journal article" date="2013" name="PLoS Genet.">
        <title>Distinctive expansion of potential virulence genes in the genome of the oomycete fish pathogen Saprolegnia parasitica.</title>
        <authorList>
            <person name="Jiang R.H."/>
            <person name="de Bruijn I."/>
            <person name="Haas B.J."/>
            <person name="Belmonte R."/>
            <person name="Lobach L."/>
            <person name="Christie J."/>
            <person name="van den Ackerveken G."/>
            <person name="Bottin A."/>
            <person name="Bulone V."/>
            <person name="Diaz-Moreno S.M."/>
            <person name="Dumas B."/>
            <person name="Fan L."/>
            <person name="Gaulin E."/>
            <person name="Govers F."/>
            <person name="Grenville-Briggs L.J."/>
            <person name="Horner N.R."/>
            <person name="Levin J.Z."/>
            <person name="Mammella M."/>
            <person name="Meijer H.J."/>
            <person name="Morris P."/>
            <person name="Nusbaum C."/>
            <person name="Oome S."/>
            <person name="Phillips A.J."/>
            <person name="van Rooyen D."/>
            <person name="Rzeszutek E."/>
            <person name="Saraiva M."/>
            <person name="Secombes C.J."/>
            <person name="Seidl M.F."/>
            <person name="Snel B."/>
            <person name="Stassen J.H."/>
            <person name="Sykes S."/>
            <person name="Tripathy S."/>
            <person name="van den Berg H."/>
            <person name="Vega-Arreguin J.C."/>
            <person name="Wawra S."/>
            <person name="Young S.K."/>
            <person name="Zeng Q."/>
            <person name="Dieguez-Uribeondo J."/>
            <person name="Russ C."/>
            <person name="Tyler B.M."/>
            <person name="van West P."/>
        </authorList>
    </citation>
    <scope>NUCLEOTIDE SEQUENCE [LARGE SCALE GENOMIC DNA]</scope>
    <source>
        <strain evidence="2 3">CBS 223.65</strain>
    </source>
</reference>
<dbReference type="VEuPathDB" id="FungiDB:SPRG_08390"/>
<evidence type="ECO:0000313" key="2">
    <source>
        <dbReference type="EMBL" id="KDO26317.1"/>
    </source>
</evidence>
<dbReference type="Gene3D" id="3.30.200.20">
    <property type="entry name" value="Phosphorylase Kinase, domain 1"/>
    <property type="match status" value="1"/>
</dbReference>
<dbReference type="InterPro" id="IPR051681">
    <property type="entry name" value="Ser/Thr_Kinases-Pseudokinases"/>
</dbReference>
<dbReference type="InterPro" id="IPR011009">
    <property type="entry name" value="Kinase-like_dom_sf"/>
</dbReference>
<dbReference type="Gene3D" id="1.10.510.10">
    <property type="entry name" value="Transferase(Phosphotransferase) domain 1"/>
    <property type="match status" value="1"/>
</dbReference>
<feature type="domain" description="Protein kinase" evidence="1">
    <location>
        <begin position="1"/>
        <end position="239"/>
    </location>
</feature>
<dbReference type="InterPro" id="IPR001245">
    <property type="entry name" value="Ser-Thr/Tyr_kinase_cat_dom"/>
</dbReference>
<dbReference type="PANTHER" id="PTHR44329">
    <property type="entry name" value="SERINE/THREONINE-PROTEIN KINASE TNNI3K-RELATED"/>
    <property type="match status" value="1"/>
</dbReference>
<dbReference type="GeneID" id="24130611"/>
<dbReference type="SUPFAM" id="SSF56112">
    <property type="entry name" value="Protein kinase-like (PK-like)"/>
    <property type="match status" value="1"/>
</dbReference>
<dbReference type="EMBL" id="KK583225">
    <property type="protein sequence ID" value="KDO26317.1"/>
    <property type="molecule type" value="Genomic_DNA"/>
</dbReference>
<dbReference type="STRING" id="695850.A0A067CHM7"/>
<dbReference type="Pfam" id="PF07714">
    <property type="entry name" value="PK_Tyr_Ser-Thr"/>
    <property type="match status" value="1"/>
</dbReference>
<dbReference type="GO" id="GO:0004674">
    <property type="term" value="F:protein serine/threonine kinase activity"/>
    <property type="evidence" value="ECO:0007669"/>
    <property type="project" value="TreeGrafter"/>
</dbReference>
<accession>A0A067CHM7</accession>
<dbReference type="PROSITE" id="PS50011">
    <property type="entry name" value="PROTEIN_KINASE_DOM"/>
    <property type="match status" value="1"/>
</dbReference>
<dbReference type="PANTHER" id="PTHR44329:SF214">
    <property type="entry name" value="PROTEIN KINASE DOMAIN-CONTAINING PROTEIN"/>
    <property type="match status" value="1"/>
</dbReference>
<dbReference type="RefSeq" id="XP_012203016.1">
    <property type="nucleotide sequence ID" value="XM_012347626.1"/>
</dbReference>
<dbReference type="OrthoDB" id="4062651at2759"/>
<dbReference type="Proteomes" id="UP000030745">
    <property type="component" value="Unassembled WGS sequence"/>
</dbReference>
<sequence>MSNWCGQPVLVKSVDSTKPAAEQDVMRQKLTAEITSMARMTHPNIVAFLGFSMTPTNELCCVTEYVEGRTLRHLLSTPKAFAKLCWSSSKLSLAMDIASALAAMHALKPTLIHRNVKASKTGFGAARDQTFEYDMTSGVSDLQWSAPELLMDGEDYNEKVDVYAFGMLLTEIDTGEIPFATEMASMKQAELAMKLAAGAIRPKLSSSCPMRIQKIALSCLQHDKHLRPTIATILRHLQQVQLSTLVPSSSR</sequence>
<keyword evidence="2" id="KW-0808">Transferase</keyword>
<keyword evidence="2" id="KW-0418">Kinase</keyword>
<keyword evidence="3" id="KW-1185">Reference proteome</keyword>
<organism evidence="2 3">
    <name type="scientific">Saprolegnia parasitica (strain CBS 223.65)</name>
    <dbReference type="NCBI Taxonomy" id="695850"/>
    <lineage>
        <taxon>Eukaryota</taxon>
        <taxon>Sar</taxon>
        <taxon>Stramenopiles</taxon>
        <taxon>Oomycota</taxon>
        <taxon>Saprolegniomycetes</taxon>
        <taxon>Saprolegniales</taxon>
        <taxon>Saprolegniaceae</taxon>
        <taxon>Saprolegnia</taxon>
    </lineage>
</organism>
<evidence type="ECO:0000259" key="1">
    <source>
        <dbReference type="PROSITE" id="PS50011"/>
    </source>
</evidence>
<protein>
    <submittedName>
        <fullName evidence="2">TKL protein kinase</fullName>
    </submittedName>
</protein>
<evidence type="ECO:0000313" key="3">
    <source>
        <dbReference type="Proteomes" id="UP000030745"/>
    </source>
</evidence>
<proteinExistence type="predicted"/>
<dbReference type="KEGG" id="spar:SPRG_08390"/>
<dbReference type="GO" id="GO:0005524">
    <property type="term" value="F:ATP binding"/>
    <property type="evidence" value="ECO:0007669"/>
    <property type="project" value="InterPro"/>
</dbReference>
<name>A0A067CHM7_SAPPC</name>